<accession>A0A838YI56</accession>
<keyword evidence="1 3" id="KW-0808">Transferase</keyword>
<protein>
    <submittedName>
        <fullName evidence="3">GNAT family N-acetyltransferase</fullName>
    </submittedName>
</protein>
<evidence type="ECO:0000256" key="1">
    <source>
        <dbReference type="ARBA" id="ARBA00022679"/>
    </source>
</evidence>
<dbReference type="EMBL" id="JACETM010000017">
    <property type="protein sequence ID" value="MBA4724044.1"/>
    <property type="molecule type" value="Genomic_DNA"/>
</dbReference>
<dbReference type="Pfam" id="PF13673">
    <property type="entry name" value="Acetyltransf_10"/>
    <property type="match status" value="1"/>
</dbReference>
<dbReference type="Gene3D" id="3.40.630.30">
    <property type="match status" value="1"/>
</dbReference>
<name>A0A838YI56_9GAMM</name>
<evidence type="ECO:0000313" key="4">
    <source>
        <dbReference type="Proteomes" id="UP000585327"/>
    </source>
</evidence>
<organism evidence="3 4">
    <name type="scientific">SAR86 cluster bacterium</name>
    <dbReference type="NCBI Taxonomy" id="2030880"/>
    <lineage>
        <taxon>Bacteria</taxon>
        <taxon>Pseudomonadati</taxon>
        <taxon>Pseudomonadota</taxon>
        <taxon>Gammaproteobacteria</taxon>
        <taxon>SAR86 cluster</taxon>
    </lineage>
</organism>
<dbReference type="InterPro" id="IPR050769">
    <property type="entry name" value="NAT_camello-type"/>
</dbReference>
<dbReference type="PANTHER" id="PTHR13947:SF37">
    <property type="entry name" value="LD18367P"/>
    <property type="match status" value="1"/>
</dbReference>
<dbReference type="PROSITE" id="PS51186">
    <property type="entry name" value="GNAT"/>
    <property type="match status" value="1"/>
</dbReference>
<dbReference type="PANTHER" id="PTHR13947">
    <property type="entry name" value="GNAT FAMILY N-ACETYLTRANSFERASE"/>
    <property type="match status" value="1"/>
</dbReference>
<comment type="caution">
    <text evidence="3">The sequence shown here is derived from an EMBL/GenBank/DDBJ whole genome shotgun (WGS) entry which is preliminary data.</text>
</comment>
<dbReference type="SUPFAM" id="SSF55729">
    <property type="entry name" value="Acyl-CoA N-acyltransferases (Nat)"/>
    <property type="match status" value="1"/>
</dbReference>
<dbReference type="Proteomes" id="UP000585327">
    <property type="component" value="Unassembled WGS sequence"/>
</dbReference>
<dbReference type="AlphaFoldDB" id="A0A838YI56"/>
<dbReference type="InterPro" id="IPR016181">
    <property type="entry name" value="Acyl_CoA_acyltransferase"/>
</dbReference>
<feature type="domain" description="N-acetyltransferase" evidence="2">
    <location>
        <begin position="1"/>
        <end position="113"/>
    </location>
</feature>
<evidence type="ECO:0000313" key="3">
    <source>
        <dbReference type="EMBL" id="MBA4724044.1"/>
    </source>
</evidence>
<evidence type="ECO:0000259" key="2">
    <source>
        <dbReference type="PROSITE" id="PS51186"/>
    </source>
</evidence>
<reference evidence="3 4" key="1">
    <citation type="submission" date="2020-06" db="EMBL/GenBank/DDBJ databases">
        <title>Dysbiosis in marine aquaculture revealed through microbiome analysis: reverse ecology for environmental sustainability.</title>
        <authorList>
            <person name="Haro-Moreno J.M."/>
            <person name="Coutinho F.H."/>
            <person name="Zaragoza-Solas A."/>
            <person name="Picazo A."/>
            <person name="Almagro-Moreno S."/>
            <person name="Lopez-Perez M."/>
        </authorList>
    </citation>
    <scope>NUCLEOTIDE SEQUENCE [LARGE SCALE GENOMIC DNA]</scope>
    <source>
        <strain evidence="3">MCMED-G42</strain>
    </source>
</reference>
<sequence>MPIESMFDDLEKSSIHLIAVITERIVAAGRVHFNSSNQAQIRFMCVDKDFRREGLGSKILSELEKHALKGGCSEVMLNARDIAMNFYLSSGYKKIRTYNSETGLPHTQMKKIF</sequence>
<proteinExistence type="predicted"/>
<dbReference type="GO" id="GO:0008080">
    <property type="term" value="F:N-acetyltransferase activity"/>
    <property type="evidence" value="ECO:0007669"/>
    <property type="project" value="InterPro"/>
</dbReference>
<gene>
    <name evidence="3" type="ORF">H2021_02385</name>
</gene>
<dbReference type="InterPro" id="IPR000182">
    <property type="entry name" value="GNAT_dom"/>
</dbReference>
<dbReference type="CDD" id="cd04301">
    <property type="entry name" value="NAT_SF"/>
    <property type="match status" value="1"/>
</dbReference>